<gene>
    <name evidence="6" type="ORF">CVLEPA_LOCUS12246</name>
</gene>
<dbReference type="EMBL" id="CAWYQH010000090">
    <property type="protein sequence ID" value="CAK8682024.1"/>
    <property type="molecule type" value="Genomic_DNA"/>
</dbReference>
<feature type="domain" description="CUB" evidence="5">
    <location>
        <begin position="162"/>
        <end position="287"/>
    </location>
</feature>
<dbReference type="PANTHER" id="PTHR24251:SF37">
    <property type="entry name" value="CUB DOMAIN-CONTAINING PROTEIN"/>
    <property type="match status" value="1"/>
</dbReference>
<name>A0ABP0FU37_CLALP</name>
<proteinExistence type="predicted"/>
<keyword evidence="4" id="KW-0732">Signal</keyword>
<evidence type="ECO:0000256" key="1">
    <source>
        <dbReference type="ARBA" id="ARBA00022737"/>
    </source>
</evidence>
<dbReference type="Gene3D" id="2.60.120.290">
    <property type="entry name" value="Spermadhesin, CUB domain"/>
    <property type="match status" value="4"/>
</dbReference>
<feature type="chain" id="PRO_5045556050" description="CUB domain-containing protein" evidence="4">
    <location>
        <begin position="21"/>
        <end position="936"/>
    </location>
</feature>
<dbReference type="SMART" id="SM00042">
    <property type="entry name" value="CUB"/>
    <property type="match status" value="4"/>
</dbReference>
<evidence type="ECO:0000313" key="7">
    <source>
        <dbReference type="Proteomes" id="UP001642483"/>
    </source>
</evidence>
<evidence type="ECO:0000256" key="2">
    <source>
        <dbReference type="ARBA" id="ARBA00023157"/>
    </source>
</evidence>
<dbReference type="CDD" id="cd00041">
    <property type="entry name" value="CUB"/>
    <property type="match status" value="3"/>
</dbReference>
<dbReference type="InterPro" id="IPR035914">
    <property type="entry name" value="Sperma_CUB_dom_sf"/>
</dbReference>
<reference evidence="6 7" key="1">
    <citation type="submission" date="2024-02" db="EMBL/GenBank/DDBJ databases">
        <authorList>
            <person name="Daric V."/>
            <person name="Darras S."/>
        </authorList>
    </citation>
    <scope>NUCLEOTIDE SEQUENCE [LARGE SCALE GENOMIC DNA]</scope>
</reference>
<evidence type="ECO:0000256" key="3">
    <source>
        <dbReference type="PROSITE-ProRule" id="PRU00059"/>
    </source>
</evidence>
<sequence>MLKLLFTLLVYICLTQTSAANEDAFVVGLFKNAVYEKVTDINLNNSFENGKQSLRASIVNLADVTERIGFHGYLPARADMLSFSMNSHGVTYHAKKSSREMAHKILKKAHTKNNNAAVFFPKSLSADYSTNQQSSEQNINIKPGERFDFHLLYIERLIVAENGKTYNKAHIVLDFYATSAVSLIGEIASPNYPIAYPDNAHITWLVRVPDGFIVELEIVDLVIEECCDKLTLYDGISDSDVVIDDLTGNFSQLSLKPFQSTGNNLFLRLTSDCSVALGGFSAITRAQLPNNTSTLTNENETSSANHRLNASFEEKILTSPGYPGQHPNHVDTSWQIRAVNFSYVIKLRVIGMDLEYCCDHVFVHDGPTEDSPLLATLSGQVTDVIILSNNDSVYVTFMSDGSVRKMGFQIAYSMVFPADSDPAPTYSTPATHTDVAFTELDDTPGDWTTYSPDPTTSFPGNSTSPNRHLYADLEEKVFFSPGFPRSHPNNINITWSIRAFNKLYAVEINVAHLELEYCCDKLYIYDGPSPSYSLLGSLTGIVSNRSFQSSGNYMFIHFVTDSSVTYQGFEIKYSSLLINRSTCLGNNFQESYFEISAYYGFITVPECYTNHSWHIHNPFQNYRIRLYPAYPVYVKLSDGDEFLFYDGPSKDFRLLAHMEHGDSFPYVYSTSNDLFVEFISRNMSKSEFVFRTYSRFQCPHTRLYAEPYDQYFSSPGYPNFYINMHCSWNIYPRYSNESVEITILDYKGNRFHTLRVYNEHRSEYVPLLSKNNCSLVFSGSYIGVSFSNSQYQETLNGFYAKYRSVPAEKLHALCPSYVNRVSRQNGEQRLYFHYYQEHVSCMYFPSISNTSGISLRLVGTGTLNDANVSIHSKSKGVLANFTDVQDKEDYDLGVYPYPDLFLRAEVDVGLIIKYRNNYGHAHYAHHRYIVIEYKIV</sequence>
<evidence type="ECO:0000313" key="6">
    <source>
        <dbReference type="EMBL" id="CAK8682024.1"/>
    </source>
</evidence>
<evidence type="ECO:0000259" key="5">
    <source>
        <dbReference type="PROSITE" id="PS01180"/>
    </source>
</evidence>
<feature type="domain" description="CUB" evidence="5">
    <location>
        <begin position="304"/>
        <end position="415"/>
    </location>
</feature>
<feature type="signal peptide" evidence="4">
    <location>
        <begin position="1"/>
        <end position="20"/>
    </location>
</feature>
<protein>
    <recommendedName>
        <fullName evidence="5">CUB domain-containing protein</fullName>
    </recommendedName>
</protein>
<dbReference type="PROSITE" id="PS01180">
    <property type="entry name" value="CUB"/>
    <property type="match status" value="3"/>
</dbReference>
<dbReference type="PANTHER" id="PTHR24251">
    <property type="entry name" value="OVOCHYMASE-RELATED"/>
    <property type="match status" value="1"/>
</dbReference>
<evidence type="ECO:0000256" key="4">
    <source>
        <dbReference type="SAM" id="SignalP"/>
    </source>
</evidence>
<dbReference type="InterPro" id="IPR000859">
    <property type="entry name" value="CUB_dom"/>
</dbReference>
<dbReference type="Proteomes" id="UP001642483">
    <property type="component" value="Unassembled WGS sequence"/>
</dbReference>
<feature type="domain" description="CUB" evidence="5">
    <location>
        <begin position="465"/>
        <end position="576"/>
    </location>
</feature>
<accession>A0ABP0FU37</accession>
<comment type="caution">
    <text evidence="6">The sequence shown here is derived from an EMBL/GenBank/DDBJ whole genome shotgun (WGS) entry which is preliminary data.</text>
</comment>
<keyword evidence="1" id="KW-0677">Repeat</keyword>
<dbReference type="Pfam" id="PF00431">
    <property type="entry name" value="CUB"/>
    <property type="match status" value="3"/>
</dbReference>
<keyword evidence="2" id="KW-1015">Disulfide bond</keyword>
<keyword evidence="7" id="KW-1185">Reference proteome</keyword>
<dbReference type="SUPFAM" id="SSF49854">
    <property type="entry name" value="Spermadhesin, CUB domain"/>
    <property type="match status" value="5"/>
</dbReference>
<organism evidence="6 7">
    <name type="scientific">Clavelina lepadiformis</name>
    <name type="common">Light-bulb sea squirt</name>
    <name type="synonym">Ascidia lepadiformis</name>
    <dbReference type="NCBI Taxonomy" id="159417"/>
    <lineage>
        <taxon>Eukaryota</taxon>
        <taxon>Metazoa</taxon>
        <taxon>Chordata</taxon>
        <taxon>Tunicata</taxon>
        <taxon>Ascidiacea</taxon>
        <taxon>Aplousobranchia</taxon>
        <taxon>Clavelinidae</taxon>
        <taxon>Clavelina</taxon>
    </lineage>
</organism>
<comment type="caution">
    <text evidence="3">Lacks conserved residue(s) required for the propagation of feature annotation.</text>
</comment>